<dbReference type="PANTHER" id="PTHR47723">
    <property type="entry name" value="OS05G0353850 PROTEIN"/>
    <property type="match status" value="1"/>
</dbReference>
<organism evidence="2 3">
    <name type="scientific">Cuscuta campestris</name>
    <dbReference type="NCBI Taxonomy" id="132261"/>
    <lineage>
        <taxon>Eukaryota</taxon>
        <taxon>Viridiplantae</taxon>
        <taxon>Streptophyta</taxon>
        <taxon>Embryophyta</taxon>
        <taxon>Tracheophyta</taxon>
        <taxon>Spermatophyta</taxon>
        <taxon>Magnoliopsida</taxon>
        <taxon>eudicotyledons</taxon>
        <taxon>Gunneridae</taxon>
        <taxon>Pentapetalae</taxon>
        <taxon>asterids</taxon>
        <taxon>lamiids</taxon>
        <taxon>Solanales</taxon>
        <taxon>Convolvulaceae</taxon>
        <taxon>Cuscuteae</taxon>
        <taxon>Cuscuta</taxon>
        <taxon>Cuscuta subgen. Grammica</taxon>
        <taxon>Cuscuta sect. Cleistogrammica</taxon>
    </lineage>
</organism>
<dbReference type="PANTHER" id="PTHR47723:SF24">
    <property type="entry name" value="RNASE H TYPE-1 DOMAIN-CONTAINING PROTEIN"/>
    <property type="match status" value="1"/>
</dbReference>
<dbReference type="InterPro" id="IPR002156">
    <property type="entry name" value="RNaseH_domain"/>
</dbReference>
<dbReference type="InterPro" id="IPR053151">
    <property type="entry name" value="RNase_H-like"/>
</dbReference>
<dbReference type="InterPro" id="IPR044730">
    <property type="entry name" value="RNase_H-like_dom_plant"/>
</dbReference>
<gene>
    <name evidence="2" type="ORF">CCAM_LOCUS11265</name>
</gene>
<dbReference type="GO" id="GO:0003676">
    <property type="term" value="F:nucleic acid binding"/>
    <property type="evidence" value="ECO:0007669"/>
    <property type="project" value="InterPro"/>
</dbReference>
<name>A0A484KZP4_9ASTE</name>
<dbReference type="Pfam" id="PF13456">
    <property type="entry name" value="RVT_3"/>
    <property type="match status" value="1"/>
</dbReference>
<feature type="domain" description="RNase H type-1" evidence="1">
    <location>
        <begin position="106"/>
        <end position="168"/>
    </location>
</feature>
<protein>
    <recommendedName>
        <fullName evidence="1">RNase H type-1 domain-containing protein</fullName>
    </recommendedName>
</protein>
<accession>A0A484KZP4</accession>
<dbReference type="OrthoDB" id="1422167at2759"/>
<sequence length="190" mass="21776">MPLIEAGIHCRVHNGQMTRFWLDTWIGEKPLCDLVQDFGSGHDLYATIALLWNGSRGWSWEKIPNLPPNIISFMQCRVMELDTSTHNEFYWKHDPTAVDHEFTLIVDGSNKVMANRAGCGGVIRNNRGEWLGGFSYRTRPNNIEEIEAKAIEKGIQWPWGRGVRDLEYFVASLPEWDCHPTTRSTKSRSA</sequence>
<evidence type="ECO:0000313" key="3">
    <source>
        <dbReference type="Proteomes" id="UP000595140"/>
    </source>
</evidence>
<proteinExistence type="predicted"/>
<keyword evidence="3" id="KW-1185">Reference proteome</keyword>
<dbReference type="Proteomes" id="UP000595140">
    <property type="component" value="Unassembled WGS sequence"/>
</dbReference>
<evidence type="ECO:0000259" key="1">
    <source>
        <dbReference type="Pfam" id="PF13456"/>
    </source>
</evidence>
<reference evidence="2 3" key="1">
    <citation type="submission" date="2018-04" db="EMBL/GenBank/DDBJ databases">
        <authorList>
            <person name="Vogel A."/>
        </authorList>
    </citation>
    <scope>NUCLEOTIDE SEQUENCE [LARGE SCALE GENOMIC DNA]</scope>
</reference>
<dbReference type="GO" id="GO:0004523">
    <property type="term" value="F:RNA-DNA hybrid ribonuclease activity"/>
    <property type="evidence" value="ECO:0007669"/>
    <property type="project" value="InterPro"/>
</dbReference>
<evidence type="ECO:0000313" key="2">
    <source>
        <dbReference type="EMBL" id="VFQ69489.1"/>
    </source>
</evidence>
<dbReference type="AlphaFoldDB" id="A0A484KZP4"/>
<dbReference type="CDD" id="cd06222">
    <property type="entry name" value="RNase_H_like"/>
    <property type="match status" value="1"/>
</dbReference>
<dbReference type="EMBL" id="OOIL02000791">
    <property type="protein sequence ID" value="VFQ69489.1"/>
    <property type="molecule type" value="Genomic_DNA"/>
</dbReference>